<proteinExistence type="inferred from homology"/>
<comment type="caution">
    <text evidence="5">The sequence shown here is derived from an EMBL/GenBank/DDBJ whole genome shotgun (WGS) entry which is preliminary data.</text>
</comment>
<evidence type="ECO:0000256" key="2">
    <source>
        <dbReference type="SAM" id="MobiDB-lite"/>
    </source>
</evidence>
<evidence type="ECO:0000259" key="4">
    <source>
        <dbReference type="Pfam" id="PF20981"/>
    </source>
</evidence>
<comment type="similarity">
    <text evidence="1">Belongs to the AAR2 family.</text>
</comment>
<organism evidence="5 6">
    <name type="scientific">Ajellomyces capsulatus</name>
    <name type="common">Darling's disease fungus</name>
    <name type="synonym">Histoplasma capsulatum</name>
    <dbReference type="NCBI Taxonomy" id="5037"/>
    <lineage>
        <taxon>Eukaryota</taxon>
        <taxon>Fungi</taxon>
        <taxon>Dikarya</taxon>
        <taxon>Ascomycota</taxon>
        <taxon>Pezizomycotina</taxon>
        <taxon>Eurotiomycetes</taxon>
        <taxon>Eurotiomycetidae</taxon>
        <taxon>Onygenales</taxon>
        <taxon>Ajellomycetaceae</taxon>
        <taxon>Histoplasma</taxon>
    </lineage>
</organism>
<dbReference type="AlphaFoldDB" id="A0A8H8D1E0"/>
<dbReference type="Gene3D" id="2.60.34.20">
    <property type="match status" value="1"/>
</dbReference>
<dbReference type="InterPro" id="IPR007946">
    <property type="entry name" value="AAR2"/>
</dbReference>
<dbReference type="Proteomes" id="UP000670092">
    <property type="component" value="Unassembled WGS sequence"/>
</dbReference>
<feature type="compositionally biased region" description="Basic and acidic residues" evidence="2">
    <location>
        <begin position="153"/>
        <end position="162"/>
    </location>
</feature>
<dbReference type="CDD" id="cd13778">
    <property type="entry name" value="Aar2_C"/>
    <property type="match status" value="1"/>
</dbReference>
<reference evidence="5 6" key="1">
    <citation type="submission" date="2021-01" db="EMBL/GenBank/DDBJ databases">
        <title>Chromosome-level genome assembly of a human fungal pathogen reveals clustering of transcriptionally co-regulated genes.</title>
        <authorList>
            <person name="Voorhies M."/>
            <person name="Cohen S."/>
            <person name="Shea T.P."/>
            <person name="Petrus S."/>
            <person name="Munoz J.F."/>
            <person name="Poplawski S."/>
            <person name="Goldman W.E."/>
            <person name="Michael T."/>
            <person name="Cuomo C.A."/>
            <person name="Sil A."/>
            <person name="Beyhan S."/>
        </authorList>
    </citation>
    <scope>NUCLEOTIDE SEQUENCE [LARGE SCALE GENOMIC DNA]</scope>
    <source>
        <strain evidence="5 6">G184AR</strain>
    </source>
</reference>
<dbReference type="OrthoDB" id="201752at2759"/>
<dbReference type="CDD" id="cd13777">
    <property type="entry name" value="Aar2_N"/>
    <property type="match status" value="1"/>
</dbReference>
<feature type="region of interest" description="Disordered" evidence="2">
    <location>
        <begin position="137"/>
        <end position="166"/>
    </location>
</feature>
<dbReference type="VEuPathDB" id="FungiDB:I7I52_06927"/>
<protein>
    <submittedName>
        <fullName evidence="5">AAR2 domain-containing protein</fullName>
    </submittedName>
</protein>
<dbReference type="InterPro" id="IPR033647">
    <property type="entry name" value="Aar2_N"/>
</dbReference>
<dbReference type="Pfam" id="PF20981">
    <property type="entry name" value="AAR2_1st"/>
    <property type="match status" value="1"/>
</dbReference>
<feature type="domain" description="AAR2 C-terminal" evidence="3">
    <location>
        <begin position="261"/>
        <end position="454"/>
    </location>
</feature>
<dbReference type="Pfam" id="PF05282">
    <property type="entry name" value="AAR2"/>
    <property type="match status" value="1"/>
</dbReference>
<dbReference type="EMBL" id="JAEVHI010000003">
    <property type="protein sequence ID" value="KAG5296313.1"/>
    <property type="molecule type" value="Genomic_DNA"/>
</dbReference>
<feature type="domain" description="AAR2 N-terminal" evidence="4">
    <location>
        <begin position="7"/>
        <end position="191"/>
    </location>
</feature>
<dbReference type="GO" id="GO:0000244">
    <property type="term" value="P:spliceosomal tri-snRNP complex assembly"/>
    <property type="evidence" value="ECO:0007669"/>
    <property type="project" value="TreeGrafter"/>
</dbReference>
<gene>
    <name evidence="5" type="ORF">I7I52_06927</name>
</gene>
<dbReference type="InterPro" id="IPR033648">
    <property type="entry name" value="AAR2_C"/>
</dbReference>
<evidence type="ECO:0000259" key="3">
    <source>
        <dbReference type="Pfam" id="PF05282"/>
    </source>
</evidence>
<evidence type="ECO:0000256" key="1">
    <source>
        <dbReference type="ARBA" id="ARBA00006281"/>
    </source>
</evidence>
<dbReference type="InterPro" id="IPR038516">
    <property type="entry name" value="AAR2_N_sf"/>
</dbReference>
<sequence length="521" mass="57215">MTSQIPTPTLLLNSLPPKTLIGIDLLSFTSTPNFHGIKNLPPGPHFLFIGATESFSLRNGEWFFIPRHRAGNGRGSSPAAGEIDIRLRQWDAGAEALIPIDESSEAGKRDAMKLRANLGRIWASGGLLAYDRAMEEQRQRAQDNNHPLNSVGDYHRQQKQELESELSQESLNDWPQLTDHITPTLLSRILGSTPTATPPTTTAVVTTTHGDILTSRPLRWTVSSGSSAVRDRDDIPGLSTAEVARAYDTGIASEQEKELRFLPVDLKRTWRTGAVGRERTEAAQDRSWALGDLVGRFGQGVSGTDNLTATAGVGEIVGSTTGTIDGESQEAGEAQILGELQFTFLMVLTLMNFSCLEQWKRLLGLVLTCRAAVLVREKFFVQVLRLLRLQLRHFDDVEGGLFDLDGDDGGALLRELLMGFSRAVKDIVEAEGQLVRQELEKLENWVKGRYGWELRPGATVKRGMLELEDGEQVEVEISGANEEDEMGEYAPVIVDLGEGDSLEKGLVEEVEEDEEAGESVA</sequence>
<dbReference type="PANTHER" id="PTHR12689">
    <property type="entry name" value="A1 CISTRON SPLICING FACTOR AAR2-RELATED"/>
    <property type="match status" value="1"/>
</dbReference>
<dbReference type="PANTHER" id="PTHR12689:SF4">
    <property type="entry name" value="PROTEIN AAR2 HOMOLOG"/>
    <property type="match status" value="1"/>
</dbReference>
<dbReference type="InterPro" id="IPR038514">
    <property type="entry name" value="AAR2_C_sf"/>
</dbReference>
<accession>A0A8H8D1E0</accession>
<dbReference type="Gene3D" id="1.25.40.550">
    <property type="entry name" value="Aar2, C-terminal domain-like"/>
    <property type="match status" value="1"/>
</dbReference>
<evidence type="ECO:0000313" key="6">
    <source>
        <dbReference type="Proteomes" id="UP000670092"/>
    </source>
</evidence>
<name>A0A8H8D1E0_AJECA</name>
<evidence type="ECO:0000313" key="5">
    <source>
        <dbReference type="EMBL" id="KAG5296313.1"/>
    </source>
</evidence>